<dbReference type="GO" id="GO:0015562">
    <property type="term" value="F:efflux transmembrane transporter activity"/>
    <property type="evidence" value="ECO:0007669"/>
    <property type="project" value="InterPro"/>
</dbReference>
<dbReference type="Pfam" id="PF02321">
    <property type="entry name" value="OEP"/>
    <property type="match status" value="2"/>
</dbReference>
<proteinExistence type="inferred from homology"/>
<evidence type="ECO:0000256" key="4">
    <source>
        <dbReference type="SAM" id="SignalP"/>
    </source>
</evidence>
<comment type="similarity">
    <text evidence="1">Belongs to the outer membrane factor (OMF) (TC 1.B.17) family.</text>
</comment>
<evidence type="ECO:0000256" key="2">
    <source>
        <dbReference type="SAM" id="Coils"/>
    </source>
</evidence>
<dbReference type="OrthoDB" id="9791261at2"/>
<name>A0A140E7F2_9GAMM</name>
<dbReference type="RefSeq" id="WP_036275008.1">
    <property type="nucleotide sequence ID" value="NZ_CP014476.1"/>
</dbReference>
<feature type="region of interest" description="Disordered" evidence="3">
    <location>
        <begin position="27"/>
        <end position="49"/>
    </location>
</feature>
<reference evidence="5 6" key="1">
    <citation type="journal article" date="2015" name="Environ. Microbiol.">
        <title>Methane oxidation coupled to nitrate reduction under hypoxia by the Gammaproteobacterium Methylomonas denitrificans, sp. nov. type strain FJG1.</title>
        <authorList>
            <person name="Kits K.D."/>
            <person name="Klotz M.G."/>
            <person name="Stein L.Y."/>
        </authorList>
    </citation>
    <scope>NUCLEOTIDE SEQUENCE [LARGE SCALE GENOMIC DNA]</scope>
    <source>
        <strain evidence="5 6">FJG1</strain>
    </source>
</reference>
<keyword evidence="4" id="KW-0732">Signal</keyword>
<organism evidence="5 6">
    <name type="scientific">Methylomonas denitrificans</name>
    <dbReference type="NCBI Taxonomy" id="1538553"/>
    <lineage>
        <taxon>Bacteria</taxon>
        <taxon>Pseudomonadati</taxon>
        <taxon>Pseudomonadota</taxon>
        <taxon>Gammaproteobacteria</taxon>
        <taxon>Methylococcales</taxon>
        <taxon>Methylococcaceae</taxon>
        <taxon>Methylomonas</taxon>
    </lineage>
</organism>
<dbReference type="EMBL" id="CP014476">
    <property type="protein sequence ID" value="AMK79326.1"/>
    <property type="molecule type" value="Genomic_DNA"/>
</dbReference>
<evidence type="ECO:0000256" key="1">
    <source>
        <dbReference type="ARBA" id="ARBA00007613"/>
    </source>
</evidence>
<dbReference type="Gene3D" id="1.20.1600.10">
    <property type="entry name" value="Outer membrane efflux proteins (OEP)"/>
    <property type="match status" value="1"/>
</dbReference>
<accession>A0A140E7F2</accession>
<feature type="compositionally biased region" description="Polar residues" evidence="3">
    <location>
        <begin position="32"/>
        <end position="47"/>
    </location>
</feature>
<dbReference type="PANTHER" id="PTHR30203:SF24">
    <property type="entry name" value="BLR4935 PROTEIN"/>
    <property type="match status" value="1"/>
</dbReference>
<feature type="coiled-coil region" evidence="2">
    <location>
        <begin position="203"/>
        <end position="232"/>
    </location>
</feature>
<dbReference type="AlphaFoldDB" id="A0A140E7F2"/>
<feature type="signal peptide" evidence="4">
    <location>
        <begin position="1"/>
        <end position="24"/>
    </location>
</feature>
<evidence type="ECO:0000313" key="5">
    <source>
        <dbReference type="EMBL" id="AMK79326.1"/>
    </source>
</evidence>
<gene>
    <name evidence="5" type="ORF">JT25_023040</name>
</gene>
<sequence>MFSNYVRPLGVALCLLITTGSIDASPADNTPLPAQSGNPGVNSSSRQTIEEPTGSLVLSQVLALALTQNPELSAFSWESRAQEAATLQAGLFPNPTFNANAANFGNKVITGFDGDVVTLELSQLIELGGKRTARMEAASLTKQLADWDYETKRADVLTQVTQAFVDVLAAQQRLALTQQIHELANQTTVTTSARVQAGKVSPVEETKAKLARASVQIELMRAQKELEAARKRLAAGWGSTTPRFEAVSGNLENIQVPASLDSLVQRLSKNPDLARWATEITQRQALITMEKSKAIPDVTATVGASKYLMPGDYALVVGFSMPLPVFDRNQGRIQEAEHRLTKAEEEYRGAEIRIATALNTAYQTLDAAHSEVMTLQQDILPGAQSAYDAAYEGYRLGKFGFLDVLDAQRTLFGAKNQYLLALAEYHKSVTNVERLVGSGMNETLANSQPEVSP</sequence>
<dbReference type="KEGG" id="mdn:JT25_023040"/>
<dbReference type="Proteomes" id="UP000030512">
    <property type="component" value="Chromosome"/>
</dbReference>
<feature type="chain" id="PRO_5007807352" evidence="4">
    <location>
        <begin position="25"/>
        <end position="453"/>
    </location>
</feature>
<dbReference type="InterPro" id="IPR003423">
    <property type="entry name" value="OMP_efflux"/>
</dbReference>
<dbReference type="InterPro" id="IPR010131">
    <property type="entry name" value="MdtP/NodT-like"/>
</dbReference>
<keyword evidence="6" id="KW-1185">Reference proteome</keyword>
<dbReference type="SUPFAM" id="SSF56954">
    <property type="entry name" value="Outer membrane efflux proteins (OEP)"/>
    <property type="match status" value="1"/>
</dbReference>
<feature type="coiled-coil region" evidence="2">
    <location>
        <begin position="326"/>
        <end position="360"/>
    </location>
</feature>
<dbReference type="STRING" id="1538553.JT25_023040"/>
<dbReference type="PANTHER" id="PTHR30203">
    <property type="entry name" value="OUTER MEMBRANE CATION EFFLUX PROTEIN"/>
    <property type="match status" value="1"/>
</dbReference>
<keyword evidence="2" id="KW-0175">Coiled coil</keyword>
<protein>
    <submittedName>
        <fullName evidence="5">Transporter</fullName>
    </submittedName>
</protein>
<evidence type="ECO:0000313" key="6">
    <source>
        <dbReference type="Proteomes" id="UP000030512"/>
    </source>
</evidence>
<evidence type="ECO:0000256" key="3">
    <source>
        <dbReference type="SAM" id="MobiDB-lite"/>
    </source>
</evidence>